<protein>
    <submittedName>
        <fullName evidence="2">Uncharacterized protein</fullName>
    </submittedName>
</protein>
<keyword evidence="3" id="KW-1185">Reference proteome</keyword>
<accession>A0A812NFA7</accession>
<name>A0A812NFA7_9DINO</name>
<dbReference type="InterPro" id="IPR011010">
    <property type="entry name" value="DNA_brk_join_enz"/>
</dbReference>
<dbReference type="InterPro" id="IPR013762">
    <property type="entry name" value="Integrase-like_cat_sf"/>
</dbReference>
<reference evidence="2" key="1">
    <citation type="submission" date="2021-02" db="EMBL/GenBank/DDBJ databases">
        <authorList>
            <person name="Dougan E. K."/>
            <person name="Rhodes N."/>
            <person name="Thang M."/>
            <person name="Chan C."/>
        </authorList>
    </citation>
    <scope>NUCLEOTIDE SEQUENCE</scope>
</reference>
<gene>
    <name evidence="2" type="ORF">SNAT2548_LOCUS16297</name>
</gene>
<comment type="caution">
    <text evidence="2">The sequence shown here is derived from an EMBL/GenBank/DDBJ whole genome shotgun (WGS) entry which is preliminary data.</text>
</comment>
<evidence type="ECO:0000313" key="3">
    <source>
        <dbReference type="Proteomes" id="UP000604046"/>
    </source>
</evidence>
<dbReference type="GO" id="GO:0003677">
    <property type="term" value="F:DNA binding"/>
    <property type="evidence" value="ECO:0007669"/>
    <property type="project" value="InterPro"/>
</dbReference>
<evidence type="ECO:0000256" key="1">
    <source>
        <dbReference type="ARBA" id="ARBA00023172"/>
    </source>
</evidence>
<keyword evidence="1" id="KW-0233">DNA recombination</keyword>
<dbReference type="EMBL" id="CAJNDS010002079">
    <property type="protein sequence ID" value="CAE7310252.1"/>
    <property type="molecule type" value="Genomic_DNA"/>
</dbReference>
<dbReference type="Proteomes" id="UP000604046">
    <property type="component" value="Unassembled WGS sequence"/>
</dbReference>
<dbReference type="OrthoDB" id="426127at2759"/>
<proteinExistence type="predicted"/>
<dbReference type="SUPFAM" id="SSF56349">
    <property type="entry name" value="DNA breaking-rejoining enzymes"/>
    <property type="match status" value="1"/>
</dbReference>
<dbReference type="GO" id="GO:0006310">
    <property type="term" value="P:DNA recombination"/>
    <property type="evidence" value="ECO:0007669"/>
    <property type="project" value="UniProtKB-KW"/>
</dbReference>
<dbReference type="GO" id="GO:0015074">
    <property type="term" value="P:DNA integration"/>
    <property type="evidence" value="ECO:0007669"/>
    <property type="project" value="InterPro"/>
</dbReference>
<dbReference type="Gene3D" id="1.10.443.10">
    <property type="entry name" value="Intergrase catalytic core"/>
    <property type="match status" value="1"/>
</dbReference>
<evidence type="ECO:0000313" key="2">
    <source>
        <dbReference type="EMBL" id="CAE7310252.1"/>
    </source>
</evidence>
<organism evidence="2 3">
    <name type="scientific">Symbiodinium natans</name>
    <dbReference type="NCBI Taxonomy" id="878477"/>
    <lineage>
        <taxon>Eukaryota</taxon>
        <taxon>Sar</taxon>
        <taxon>Alveolata</taxon>
        <taxon>Dinophyceae</taxon>
        <taxon>Suessiales</taxon>
        <taxon>Symbiodiniaceae</taxon>
        <taxon>Symbiodinium</taxon>
    </lineage>
</organism>
<sequence>MDATLLPSLAEGQLNLHLLRWTGEGKSSLLEAAYAVPVLSRSEGVILAIPPGFLAPTLLGHTAHEDSLVGPSKLLTVPFAVTDELGAESLLGIDAQDHPDALPVGPALLTATRAWIEQADLAPKAKAKQQTKAKRLTTAALCSDGPAPQIGKQLAALQKGPPPRTREPLDLGAGVPLQDEPAERGYGMPPESAEFPSMQAAIMQQTQALSVLMSHVLSQADGGLADLASGSGSSSSLASRGAAKRERLQQALSSRTGNFFLQVMQQVSRRLNPASAAPQSLAELQGSPMMCRYLERFGGYAGQREAGYLMWMLAPLDHQPDTWFTTKVSFATWAGGLLRGVFCSRTTFASFLKSTLHLNRLVPDKPSCRAAGLVFPLPVPSPGAFEPFPLGLSSRTRRRILHRRLLHVVVMALNFLHNDFVPIPLALLQRPPTQVQVRLTSSVGRLLKAFGASVGEELLVSTGRRNPQLVARLSELISLLTTISPKGYDARLKLSGRGQFDARPFLSPNLYMAFCEPDALLHTGMPPTDVFADWTKERPEEVAALAKIWDSKGLLHLRPSNVPASLSHHVSRAFNCYKSPEKDRQIIDRRGRNWCEGGRVCGPSAIIPVGPLLCQLEARPSRETVRISITDRRDFYHQFWVPDRRAETNMLGPALPRSMLFGTAALERFEAQRCPRSSGKRLHEVRSDFLHEEPAKDRLEPLLFNSDLLVPCFKAIAQGDHIGVELASDAHAQGLIIDDFFVASVCDASSSSEPACVAKLRLAKEAYALYSLEGVLVLSERVIGLPRCVAQELVLLAILAPLAVSNLGAVLADSLYATDASEQKGAFVSSTAPPFLVRSLWRTGSKKGGYSRIFSREEALLAKHLDPEPYDLRLLQSQTSVSPSRPLAFRFDFIEVFSSSGRLTEALSAKGWVVGPPLDIARSPAYDLQNLRVLDWLLHMLEGRTLRSLALGPPGSTFSCAASPSLRSDTEPRGFSPSEPRTLLGNTLALRALTLVFVALRMGAVALLEQPRKSKMARLSEWKRLLLLGAREVFLASCSFGSVHLKEFRFLVVNADFSRLQQPCTRNHSHVKIQGKHTAASSVYVPFLADAIAHEFDQALRAQAHVAAAQSLKAEGLENFVVNDVVLSLPWRVGKAWAWRAMSHINILELASVLRLLRFLAPHGSLRIVVFVDSAVALQAASKGRSPSRGLTPILRKVAAVCLAADLYPVFHFCPTRLNPADCPTRDTLLPPPSDHAVWPELTIDQLYEGLAATKVRRWLADWERLVCLLAGPPPGLSPVLDWRDFRHSSRLFDSTLGFPGEGPFLASLAFFFCGRLLCLFFLFLASPGSSGCSGWGFKGCHGMLLPRDRADQARQAAREHKTLAEGRPVEEPTQRRRQKFLEAFERWLGARGFDFKVLLTQGFEGAPEMNRLLTDFGRELFAAGWPYSHYSETINGVAALQPALRRVLTPAWDLAFSWLREEPHTHHLGMPWQVLLACVSVALLWGWVPVMRVGEVLGATRSDLTLPADLGGTIWFALLSIAEPKTRFRAARRQVARLDQPDLLRVVAMAFGHYAPERRLWPFSPSTLRSRFSAVVKALSLDRLPGGKQLDLGSLRAGGATWLLHQTENSELVRRRGRWLNHHSMEIYVQEVAALHFLSTVPAVAKTKVLSLLEGFQNLLFRAEALQRAGVRSISFAWVSSRNGWKGWVWRKSLWAYYQELLQTLVQNRSCTVAAWLA</sequence>